<gene>
    <name evidence="16" type="ORF">Pcinc_039650</name>
</gene>
<dbReference type="Gene3D" id="1.10.287.70">
    <property type="match status" value="1"/>
</dbReference>
<evidence type="ECO:0000256" key="3">
    <source>
        <dbReference type="ARBA" id="ARBA00022448"/>
    </source>
</evidence>
<dbReference type="Proteomes" id="UP001286313">
    <property type="component" value="Unassembled WGS sequence"/>
</dbReference>
<keyword evidence="12" id="KW-0407">Ion channel</keyword>
<dbReference type="InterPro" id="IPR001320">
    <property type="entry name" value="Iontro_rcpt_C"/>
</dbReference>
<dbReference type="GO" id="GO:0015276">
    <property type="term" value="F:ligand-gated monoatomic ion channel activity"/>
    <property type="evidence" value="ECO:0007669"/>
    <property type="project" value="InterPro"/>
</dbReference>
<comment type="subcellular location">
    <subcellularLocation>
        <location evidence="1">Cell membrane</location>
        <topology evidence="1">Multi-pass membrane protein</topology>
    </subcellularLocation>
</comment>
<keyword evidence="10" id="KW-0325">Glycoprotein</keyword>
<dbReference type="AlphaFoldDB" id="A0AAE1ELP0"/>
<evidence type="ECO:0000256" key="6">
    <source>
        <dbReference type="ARBA" id="ARBA00022989"/>
    </source>
</evidence>
<organism evidence="16 17">
    <name type="scientific">Petrolisthes cinctipes</name>
    <name type="common">Flat porcelain crab</name>
    <dbReference type="NCBI Taxonomy" id="88211"/>
    <lineage>
        <taxon>Eukaryota</taxon>
        <taxon>Metazoa</taxon>
        <taxon>Ecdysozoa</taxon>
        <taxon>Arthropoda</taxon>
        <taxon>Crustacea</taxon>
        <taxon>Multicrustacea</taxon>
        <taxon>Malacostraca</taxon>
        <taxon>Eumalacostraca</taxon>
        <taxon>Eucarida</taxon>
        <taxon>Decapoda</taxon>
        <taxon>Pleocyemata</taxon>
        <taxon>Anomura</taxon>
        <taxon>Galatheoidea</taxon>
        <taxon>Porcellanidae</taxon>
        <taxon>Petrolisthes</taxon>
    </lineage>
</organism>
<dbReference type="SUPFAM" id="SSF53850">
    <property type="entry name" value="Periplasmic binding protein-like II"/>
    <property type="match status" value="1"/>
</dbReference>
<feature type="domain" description="Ionotropic glutamate receptor L-glutamate and glycine-binding" evidence="15">
    <location>
        <begin position="386"/>
        <end position="443"/>
    </location>
</feature>
<dbReference type="InterPro" id="IPR019594">
    <property type="entry name" value="Glu/Gly-bd"/>
</dbReference>
<dbReference type="InterPro" id="IPR052192">
    <property type="entry name" value="Insect_Ionotropic_Sensory_Rcpt"/>
</dbReference>
<feature type="region of interest" description="Disordered" evidence="13">
    <location>
        <begin position="315"/>
        <end position="386"/>
    </location>
</feature>
<dbReference type="Pfam" id="PF10613">
    <property type="entry name" value="Lig_chan-Glu_bd"/>
    <property type="match status" value="1"/>
</dbReference>
<feature type="compositionally biased region" description="Basic and acidic residues" evidence="13">
    <location>
        <begin position="352"/>
        <end position="368"/>
    </location>
</feature>
<evidence type="ECO:0000256" key="12">
    <source>
        <dbReference type="ARBA" id="ARBA00023303"/>
    </source>
</evidence>
<evidence type="ECO:0000259" key="15">
    <source>
        <dbReference type="SMART" id="SM00918"/>
    </source>
</evidence>
<keyword evidence="7" id="KW-0406">Ion transport</keyword>
<evidence type="ECO:0000256" key="4">
    <source>
        <dbReference type="ARBA" id="ARBA00022475"/>
    </source>
</evidence>
<dbReference type="PANTHER" id="PTHR42643">
    <property type="entry name" value="IONOTROPIC RECEPTOR 20A-RELATED"/>
    <property type="match status" value="1"/>
</dbReference>
<dbReference type="GO" id="GO:0005886">
    <property type="term" value="C:plasma membrane"/>
    <property type="evidence" value="ECO:0007669"/>
    <property type="project" value="UniProtKB-SubCell"/>
</dbReference>
<dbReference type="SMART" id="SM00918">
    <property type="entry name" value="Lig_chan-Glu_bd"/>
    <property type="match status" value="1"/>
</dbReference>
<evidence type="ECO:0000256" key="10">
    <source>
        <dbReference type="ARBA" id="ARBA00023180"/>
    </source>
</evidence>
<evidence type="ECO:0000256" key="8">
    <source>
        <dbReference type="ARBA" id="ARBA00023136"/>
    </source>
</evidence>
<keyword evidence="6 14" id="KW-1133">Transmembrane helix</keyword>
<keyword evidence="4" id="KW-1003">Cell membrane</keyword>
<protein>
    <recommendedName>
        <fullName evidence="15">Ionotropic glutamate receptor L-glutamate and glycine-binding domain-containing protein</fullName>
    </recommendedName>
</protein>
<evidence type="ECO:0000256" key="2">
    <source>
        <dbReference type="ARBA" id="ARBA00008685"/>
    </source>
</evidence>
<feature type="transmembrane region" description="Helical" evidence="14">
    <location>
        <begin position="557"/>
        <end position="582"/>
    </location>
</feature>
<feature type="transmembrane region" description="Helical" evidence="14">
    <location>
        <begin position="751"/>
        <end position="772"/>
    </location>
</feature>
<evidence type="ECO:0000256" key="14">
    <source>
        <dbReference type="SAM" id="Phobius"/>
    </source>
</evidence>
<evidence type="ECO:0000256" key="9">
    <source>
        <dbReference type="ARBA" id="ARBA00023170"/>
    </source>
</evidence>
<keyword evidence="3" id="KW-0813">Transport</keyword>
<evidence type="ECO:0000256" key="13">
    <source>
        <dbReference type="SAM" id="MobiDB-lite"/>
    </source>
</evidence>
<dbReference type="Gene3D" id="3.40.190.10">
    <property type="entry name" value="Periplasmic binding protein-like II"/>
    <property type="match status" value="1"/>
</dbReference>
<dbReference type="EMBL" id="JAWQEG010006813">
    <property type="protein sequence ID" value="KAK3853826.1"/>
    <property type="molecule type" value="Genomic_DNA"/>
</dbReference>
<keyword evidence="9" id="KW-0675">Receptor</keyword>
<keyword evidence="8 14" id="KW-0472">Membrane</keyword>
<evidence type="ECO:0000313" key="16">
    <source>
        <dbReference type="EMBL" id="KAK3853826.1"/>
    </source>
</evidence>
<comment type="similarity">
    <text evidence="2">Belongs to the glutamate-gated ion channel (TC 1.A.10.1) family.</text>
</comment>
<keyword evidence="5 14" id="KW-0812">Transmembrane</keyword>
<evidence type="ECO:0000256" key="5">
    <source>
        <dbReference type="ARBA" id="ARBA00022692"/>
    </source>
</evidence>
<name>A0AAE1ELP0_PETCI</name>
<dbReference type="Pfam" id="PF00060">
    <property type="entry name" value="Lig_chan"/>
    <property type="match status" value="1"/>
</dbReference>
<reference evidence="16" key="1">
    <citation type="submission" date="2023-10" db="EMBL/GenBank/DDBJ databases">
        <title>Genome assemblies of two species of porcelain crab, Petrolisthes cinctipes and Petrolisthes manimaculis (Anomura: Porcellanidae).</title>
        <authorList>
            <person name="Angst P."/>
        </authorList>
    </citation>
    <scope>NUCLEOTIDE SEQUENCE</scope>
    <source>
        <strain evidence="16">PB745_01</strain>
        <tissue evidence="16">Gill</tissue>
    </source>
</reference>
<evidence type="ECO:0000256" key="1">
    <source>
        <dbReference type="ARBA" id="ARBA00004651"/>
    </source>
</evidence>
<accession>A0AAE1ELP0</accession>
<keyword evidence="17" id="KW-1185">Reference proteome</keyword>
<dbReference type="GO" id="GO:0050906">
    <property type="term" value="P:detection of stimulus involved in sensory perception"/>
    <property type="evidence" value="ECO:0007669"/>
    <property type="project" value="UniProtKB-ARBA"/>
</dbReference>
<dbReference type="PANTHER" id="PTHR42643:SF24">
    <property type="entry name" value="IONOTROPIC RECEPTOR 60A"/>
    <property type="match status" value="1"/>
</dbReference>
<evidence type="ECO:0000256" key="11">
    <source>
        <dbReference type="ARBA" id="ARBA00023286"/>
    </source>
</evidence>
<evidence type="ECO:0000313" key="17">
    <source>
        <dbReference type="Proteomes" id="UP001286313"/>
    </source>
</evidence>
<sequence>MMVISVGCDGTYSDPLQTPTSEHPDVVLGHLLGKTLAGRHLLLALDPGASLVLDLKALLGGRGEAAISSSSSSSVSLLDAHHPDPFLQSARAEFLRGGHYVAVLAFTSSPDLLLDSLTERWNPDYLVLLSLNSAVNTTRLLMDERIQRSRHIALLETDSAVLEQDRTLLEKYEMLLDEDGSLLENSGTLLDQDKALLEEDMTLLEKNRLSLKKSGMLLELNTVLPKYVKTSLKQNLKSTRFNKSFQEGRYRVFTSQPFTPHGRGWGVKLPLGAWREGSNFSDFSALFPERFPTLGGQTLYLGSWCDDFPFLYPGGGGDGDDGGDHGDGGHDDGHGDRGHGEGDDGYGGGDGDGVHGDGDDGDGDHGDGGHGNGGGDGDGGHGDGGVGDGDEGSCIGCGLDLLDMLAGPLNFTYHVQMEPKDHNWGSKNEEDGRWTGMLGDLVYHNKHLVINTFQVIEALVAEFDICYPYHMEDYEFLLSVPPPAPQWKGLLYPLKAEMWGAVLAMTCLVVLLLTSCLTLFPDTQDPSTVFLLVVGAEVRQSVPERLGRWWGRVWVGWWWLGCVIITTAYTCNLVAFLTVPVFPRRIETVQELAASGLRVCMQDYGSFVPDALKDSPHDPDLQHLGQNFDLFPYVYLRYDVGLSWLADYTHALIETHSYLAYIVRLHHVSHSTYVMKETVYPGYMSWVLKKNTPYTSRLSVALAHLVESGLVHYLYLKHMDSSSSPNTGAATQTSKVSAGGALQMGQMLGAFMVWGLGVGVASLALAVEFLLLPRLHRHPQQSP</sequence>
<feature type="transmembrane region" description="Helical" evidence="14">
    <location>
        <begin position="498"/>
        <end position="520"/>
    </location>
</feature>
<proteinExistence type="inferred from homology"/>
<evidence type="ECO:0000256" key="7">
    <source>
        <dbReference type="ARBA" id="ARBA00023065"/>
    </source>
</evidence>
<comment type="caution">
    <text evidence="16">The sequence shown here is derived from an EMBL/GenBank/DDBJ whole genome shotgun (WGS) entry which is preliminary data.</text>
</comment>
<feature type="compositionally biased region" description="Gly residues" evidence="13">
    <location>
        <begin position="369"/>
        <end position="386"/>
    </location>
</feature>
<feature type="compositionally biased region" description="Basic and acidic residues" evidence="13">
    <location>
        <begin position="322"/>
        <end position="342"/>
    </location>
</feature>
<keyword evidence="11" id="KW-1071">Ligand-gated ion channel</keyword>